<proteinExistence type="predicted"/>
<gene>
    <name evidence="2" type="ordered locus">Emtol_4292</name>
</gene>
<dbReference type="InterPro" id="IPR029044">
    <property type="entry name" value="Nucleotide-diphossugar_trans"/>
</dbReference>
<reference evidence="2 3" key="1">
    <citation type="submission" date="2011-07" db="EMBL/GenBank/DDBJ databases">
        <title>The complete genome of chromosome of Emticicia oligotrophica DSM 17448.</title>
        <authorList>
            <consortium name="US DOE Joint Genome Institute (JGI-PGF)"/>
            <person name="Lucas S."/>
            <person name="Han J."/>
            <person name="Lapidus A."/>
            <person name="Bruce D."/>
            <person name="Goodwin L."/>
            <person name="Pitluck S."/>
            <person name="Peters L."/>
            <person name="Kyrpides N."/>
            <person name="Mavromatis K."/>
            <person name="Ivanova N."/>
            <person name="Ovchinnikova G."/>
            <person name="Teshima H."/>
            <person name="Detter J.C."/>
            <person name="Tapia R."/>
            <person name="Han C."/>
            <person name="Land M."/>
            <person name="Hauser L."/>
            <person name="Markowitz V."/>
            <person name="Cheng J.-F."/>
            <person name="Hugenholtz P."/>
            <person name="Woyke T."/>
            <person name="Wu D."/>
            <person name="Tindall B."/>
            <person name="Pomrenke H."/>
            <person name="Brambilla E."/>
            <person name="Klenk H.-P."/>
            <person name="Eisen J.A."/>
        </authorList>
    </citation>
    <scope>NUCLEOTIDE SEQUENCE [LARGE SCALE GENOMIC DNA]</scope>
    <source>
        <strain evidence="2 3">DSM 17448</strain>
    </source>
</reference>
<protein>
    <submittedName>
        <fullName evidence="2">Glycosyl transferase family 2</fullName>
    </submittedName>
</protein>
<sequence length="258" mass="29743">MNLNPKVSIITATFNSDKTLEKSMLSVLSQSYSNIEYIIIDGQSKDKTVDIIKKYESKINFWSSESDKGIYDAWNKGLNKASGDWILFLGSDDFLVDNCLNNYVAFLESNQVDNCLLVSSKLNLIDSNGNYLRTMGWPWKWDKFQKINMLAHPGALHSKKLFEKYGMFDINYNICGDYELLLRPGEKLNALFFNEITVLMTEGGASYNPKLFFEHRRACINTGNLNKLTANYYFLLQFVKTYIKNAFKKIGINLFLRK</sequence>
<accession>A0ABM5N7D3</accession>
<evidence type="ECO:0000313" key="2">
    <source>
        <dbReference type="EMBL" id="AFK05415.1"/>
    </source>
</evidence>
<organism evidence="2 3">
    <name type="scientific">Emticicia oligotrophica (strain DSM 17448 / CIP 109782 / MTCC 6937 / GPTSA100-15)</name>
    <dbReference type="NCBI Taxonomy" id="929562"/>
    <lineage>
        <taxon>Bacteria</taxon>
        <taxon>Pseudomonadati</taxon>
        <taxon>Bacteroidota</taxon>
        <taxon>Cytophagia</taxon>
        <taxon>Cytophagales</taxon>
        <taxon>Leadbetterellaceae</taxon>
        <taxon>Emticicia</taxon>
    </lineage>
</organism>
<feature type="domain" description="Glycosyltransferase 2-like" evidence="1">
    <location>
        <begin position="8"/>
        <end position="118"/>
    </location>
</feature>
<dbReference type="Proteomes" id="UP000002875">
    <property type="component" value="Chromosome"/>
</dbReference>
<evidence type="ECO:0000259" key="1">
    <source>
        <dbReference type="Pfam" id="PF00535"/>
    </source>
</evidence>
<name>A0ABM5N7D3_EMTOG</name>
<dbReference type="PANTHER" id="PTHR22916">
    <property type="entry name" value="GLYCOSYLTRANSFERASE"/>
    <property type="match status" value="1"/>
</dbReference>
<evidence type="ECO:0000313" key="3">
    <source>
        <dbReference type="Proteomes" id="UP000002875"/>
    </source>
</evidence>
<dbReference type="GO" id="GO:0016740">
    <property type="term" value="F:transferase activity"/>
    <property type="evidence" value="ECO:0007669"/>
    <property type="project" value="UniProtKB-KW"/>
</dbReference>
<keyword evidence="3" id="KW-1185">Reference proteome</keyword>
<dbReference type="SUPFAM" id="SSF53448">
    <property type="entry name" value="Nucleotide-diphospho-sugar transferases"/>
    <property type="match status" value="1"/>
</dbReference>
<dbReference type="Pfam" id="PF00535">
    <property type="entry name" value="Glycos_transf_2"/>
    <property type="match status" value="1"/>
</dbReference>
<dbReference type="CDD" id="cd06433">
    <property type="entry name" value="GT_2_WfgS_like"/>
    <property type="match status" value="1"/>
</dbReference>
<dbReference type="InterPro" id="IPR001173">
    <property type="entry name" value="Glyco_trans_2-like"/>
</dbReference>
<dbReference type="RefSeq" id="WP_015031103.1">
    <property type="nucleotide sequence ID" value="NC_018748.1"/>
</dbReference>
<dbReference type="Gene3D" id="3.90.550.10">
    <property type="entry name" value="Spore Coat Polysaccharide Biosynthesis Protein SpsA, Chain A"/>
    <property type="match status" value="1"/>
</dbReference>
<dbReference type="EMBL" id="CP002961">
    <property type="protein sequence ID" value="AFK05415.1"/>
    <property type="molecule type" value="Genomic_DNA"/>
</dbReference>
<dbReference type="PANTHER" id="PTHR22916:SF67">
    <property type="entry name" value="COLANIC ACID BIOSYNTHESIS GLYCOSYL TRANSFERASE WCAE-RELATED"/>
    <property type="match status" value="1"/>
</dbReference>
<keyword evidence="2" id="KW-0808">Transferase</keyword>